<dbReference type="NCBIfam" id="TIGR01783">
    <property type="entry name" value="TonB-siderophor"/>
    <property type="match status" value="1"/>
</dbReference>
<dbReference type="PANTHER" id="PTHR32552">
    <property type="entry name" value="FERRICHROME IRON RECEPTOR-RELATED"/>
    <property type="match status" value="1"/>
</dbReference>
<dbReference type="CDD" id="cd01347">
    <property type="entry name" value="ligand_gated_channel"/>
    <property type="match status" value="1"/>
</dbReference>
<dbReference type="InterPro" id="IPR010105">
    <property type="entry name" value="TonB_sidphr_rcpt"/>
</dbReference>
<dbReference type="PROSITE" id="PS52016">
    <property type="entry name" value="TONB_DEPENDENT_REC_3"/>
    <property type="match status" value="1"/>
</dbReference>
<feature type="domain" description="TonB-dependent receptor-like beta-barrel" evidence="12">
    <location>
        <begin position="246"/>
        <end position="689"/>
    </location>
</feature>
<keyword evidence="9 10" id="KW-0998">Cell outer membrane</keyword>
<comment type="caution">
    <text evidence="14">The sequence shown here is derived from an EMBL/GenBank/DDBJ whole genome shotgun (WGS) entry which is preliminary data.</text>
</comment>
<protein>
    <submittedName>
        <fullName evidence="14">TonB-dependent siderophore receptor</fullName>
    </submittedName>
</protein>
<dbReference type="InterPro" id="IPR036942">
    <property type="entry name" value="Beta-barrel_TonB_sf"/>
</dbReference>
<evidence type="ECO:0000256" key="8">
    <source>
        <dbReference type="ARBA" id="ARBA00023170"/>
    </source>
</evidence>
<accession>A0ABS5QBI8</accession>
<dbReference type="InterPro" id="IPR039426">
    <property type="entry name" value="TonB-dep_rcpt-like"/>
</dbReference>
<dbReference type="RefSeq" id="WP_213669741.1">
    <property type="nucleotide sequence ID" value="NZ_JAHCDA010000002.1"/>
</dbReference>
<dbReference type="Gene3D" id="2.40.170.20">
    <property type="entry name" value="TonB-dependent receptor, beta-barrel domain"/>
    <property type="match status" value="1"/>
</dbReference>
<evidence type="ECO:0000256" key="3">
    <source>
        <dbReference type="ARBA" id="ARBA00022448"/>
    </source>
</evidence>
<name>A0ABS5QBI8_9PROT</name>
<proteinExistence type="inferred from homology"/>
<evidence type="ECO:0000256" key="7">
    <source>
        <dbReference type="ARBA" id="ARBA00023136"/>
    </source>
</evidence>
<keyword evidence="7 10" id="KW-0472">Membrane</keyword>
<keyword evidence="3 10" id="KW-0813">Transport</keyword>
<keyword evidence="5 10" id="KW-0812">Transmembrane</keyword>
<dbReference type="EMBL" id="JAHCDA010000002">
    <property type="protein sequence ID" value="MBS7811030.1"/>
    <property type="molecule type" value="Genomic_DNA"/>
</dbReference>
<evidence type="ECO:0000256" key="2">
    <source>
        <dbReference type="ARBA" id="ARBA00009810"/>
    </source>
</evidence>
<evidence type="ECO:0000259" key="12">
    <source>
        <dbReference type="Pfam" id="PF00593"/>
    </source>
</evidence>
<dbReference type="Pfam" id="PF00593">
    <property type="entry name" value="TonB_dep_Rec_b-barrel"/>
    <property type="match status" value="1"/>
</dbReference>
<evidence type="ECO:0000256" key="6">
    <source>
        <dbReference type="ARBA" id="ARBA00023077"/>
    </source>
</evidence>
<dbReference type="InterPro" id="IPR037066">
    <property type="entry name" value="Plug_dom_sf"/>
</dbReference>
<comment type="similarity">
    <text evidence="2 10 11">Belongs to the TonB-dependent receptor family.</text>
</comment>
<dbReference type="PANTHER" id="PTHR32552:SF83">
    <property type="entry name" value="BLR3904 PROTEIN"/>
    <property type="match status" value="1"/>
</dbReference>
<feature type="domain" description="TonB-dependent receptor plug" evidence="13">
    <location>
        <begin position="77"/>
        <end position="175"/>
    </location>
</feature>
<dbReference type="Gene3D" id="2.170.130.10">
    <property type="entry name" value="TonB-dependent receptor, plug domain"/>
    <property type="match status" value="1"/>
</dbReference>
<dbReference type="Pfam" id="PF07715">
    <property type="entry name" value="Plug"/>
    <property type="match status" value="1"/>
</dbReference>
<comment type="subcellular location">
    <subcellularLocation>
        <location evidence="1 10">Cell outer membrane</location>
        <topology evidence="1 10">Multi-pass membrane protein</topology>
    </subcellularLocation>
</comment>
<sequence>MQHYLEGLHMSLRETPSSWQPSLGLVGLGLLTSFPVGAQTPAPDAPVNLPELNVSGPAPNRYVTPPNATAPRLPVSVQDSPQSISVVPRTLIDERGAVSLREALRNVTGISLAAGEGGLSGDNLTLRGFSATNDFYIDGIRDSAPYTRDPFNVESIEVLKGPSAIMFGRGSTGGVINQTSRQPQARNFGEFTMSGMAPLGFRATGDINVSVGGVAMRLNAMAMHQDVARRDNVYNERWGVAPSITWGLGGDTQLTFNYLHQTENNIPDFGIPIIAGRVANVPLHNFYGLRNVDREQYVTDVMTARLQHRFTEGVTFTNTSRFGNYYRNIDSTAPRIIGTVTALTPLANIMVNRQAQLRAGTSNILENQSELRVQAVTGPLQHNVVTGLEVGRESVQLRRWTSTRPNASLLFPDYNQAPGFVEARTLTADTKTNANRVAVYAVDQIRIGRFFEVLGGFRYENFDATSTNRFAGNTELRSNNNMWSWRAAGVFKPVQGVRTYFAAGTSFNPSAESIALTAATTNLAPESNISYEVGASWEVTPNFQVRGALFQITKENARTVDPTNSTVTVLQGEQRVRGGEISVSGAPIPSVPGWNVIAGYTYLNSEITKSRNPAEVGREMLNTPRHTASFWTTYDLPYGITVGGGISYVDSRYGNTTNTVRVPAYARYDATVSWNITQGLTARLNGLNLTDRRFYEGVYQGNITPGAGRTFIGSLTARF</sequence>
<evidence type="ECO:0000256" key="11">
    <source>
        <dbReference type="RuleBase" id="RU003357"/>
    </source>
</evidence>
<evidence type="ECO:0000313" key="14">
    <source>
        <dbReference type="EMBL" id="MBS7811030.1"/>
    </source>
</evidence>
<evidence type="ECO:0000259" key="13">
    <source>
        <dbReference type="Pfam" id="PF07715"/>
    </source>
</evidence>
<evidence type="ECO:0000256" key="10">
    <source>
        <dbReference type="PROSITE-ProRule" id="PRU01360"/>
    </source>
</evidence>
<evidence type="ECO:0000256" key="4">
    <source>
        <dbReference type="ARBA" id="ARBA00022452"/>
    </source>
</evidence>
<dbReference type="InterPro" id="IPR000531">
    <property type="entry name" value="Beta-barrel_TonB"/>
</dbReference>
<evidence type="ECO:0000256" key="1">
    <source>
        <dbReference type="ARBA" id="ARBA00004571"/>
    </source>
</evidence>
<organism evidence="14 15">
    <name type="scientific">Roseococcus pinisoli</name>
    <dbReference type="NCBI Taxonomy" id="2835040"/>
    <lineage>
        <taxon>Bacteria</taxon>
        <taxon>Pseudomonadati</taxon>
        <taxon>Pseudomonadota</taxon>
        <taxon>Alphaproteobacteria</taxon>
        <taxon>Acetobacterales</taxon>
        <taxon>Roseomonadaceae</taxon>
        <taxon>Roseococcus</taxon>
    </lineage>
</organism>
<keyword evidence="8 14" id="KW-0675">Receptor</keyword>
<dbReference type="Proteomes" id="UP000766336">
    <property type="component" value="Unassembled WGS sequence"/>
</dbReference>
<evidence type="ECO:0000313" key="15">
    <source>
        <dbReference type="Proteomes" id="UP000766336"/>
    </source>
</evidence>
<keyword evidence="6 11" id="KW-0798">TonB box</keyword>
<dbReference type="SUPFAM" id="SSF56935">
    <property type="entry name" value="Porins"/>
    <property type="match status" value="1"/>
</dbReference>
<keyword evidence="4 10" id="KW-1134">Transmembrane beta strand</keyword>
<keyword evidence="15" id="KW-1185">Reference proteome</keyword>
<gene>
    <name evidence="14" type="ORF">KHU32_08775</name>
</gene>
<evidence type="ECO:0000256" key="9">
    <source>
        <dbReference type="ARBA" id="ARBA00023237"/>
    </source>
</evidence>
<dbReference type="InterPro" id="IPR012910">
    <property type="entry name" value="Plug_dom"/>
</dbReference>
<evidence type="ECO:0000256" key="5">
    <source>
        <dbReference type="ARBA" id="ARBA00022692"/>
    </source>
</evidence>
<reference evidence="14 15" key="1">
    <citation type="submission" date="2021-05" db="EMBL/GenBank/DDBJ databases">
        <title>Roseococcus sp. XZZS9, whole genome shotgun sequencing project.</title>
        <authorList>
            <person name="Zhao G."/>
            <person name="Shen L."/>
        </authorList>
    </citation>
    <scope>NUCLEOTIDE SEQUENCE [LARGE SCALE GENOMIC DNA]</scope>
    <source>
        <strain evidence="14 15">XZZS9</strain>
    </source>
</reference>